<name>W1Q3F2_ABIDE</name>
<organism evidence="1 2">
    <name type="scientific">Abiotrophia defectiva ATCC 49176</name>
    <dbReference type="NCBI Taxonomy" id="592010"/>
    <lineage>
        <taxon>Bacteria</taxon>
        <taxon>Bacillati</taxon>
        <taxon>Bacillota</taxon>
        <taxon>Bacilli</taxon>
        <taxon>Lactobacillales</taxon>
        <taxon>Aerococcaceae</taxon>
        <taxon>Abiotrophia</taxon>
    </lineage>
</organism>
<reference evidence="1" key="1">
    <citation type="submission" date="2013-06" db="EMBL/GenBank/DDBJ databases">
        <authorList>
            <person name="Weinstock G."/>
            <person name="Sodergren E."/>
            <person name="Clifton S."/>
            <person name="Fulton L."/>
            <person name="Fulton B."/>
            <person name="Courtney L."/>
            <person name="Fronick C."/>
            <person name="Harrison M."/>
            <person name="Strong C."/>
            <person name="Farmer C."/>
            <person name="Delahaunty K."/>
            <person name="Markovic C."/>
            <person name="Hall O."/>
            <person name="Minx P."/>
            <person name="Tomlinson C."/>
            <person name="Mitreva M."/>
            <person name="Nelson J."/>
            <person name="Hou S."/>
            <person name="Wollam A."/>
            <person name="Pepin K.H."/>
            <person name="Johnson M."/>
            <person name="Bhonagiri V."/>
            <person name="Nash W.E."/>
            <person name="Warren W."/>
            <person name="Chinwalla A."/>
            <person name="Mardis E.R."/>
            <person name="Wilson R.K."/>
        </authorList>
    </citation>
    <scope>NUCLEOTIDE SEQUENCE [LARGE SCALE GENOMIC DNA]</scope>
    <source>
        <strain evidence="1">ATCC 49176</strain>
    </source>
</reference>
<keyword evidence="2" id="KW-1185">Reference proteome</keyword>
<dbReference type="EMBL" id="ACIN03000006">
    <property type="protein sequence ID" value="ESK65692.1"/>
    <property type="molecule type" value="Genomic_DNA"/>
</dbReference>
<dbReference type="HOGENOM" id="CLU_2713073_0_0_9"/>
<dbReference type="STRING" id="592010.GCWU000182_000967"/>
<evidence type="ECO:0000313" key="2">
    <source>
        <dbReference type="Proteomes" id="UP000019050"/>
    </source>
</evidence>
<protein>
    <submittedName>
        <fullName evidence="1">Uncharacterized protein</fullName>
    </submittedName>
</protein>
<proteinExistence type="predicted"/>
<comment type="caution">
    <text evidence="1">The sequence shown here is derived from an EMBL/GenBank/DDBJ whole genome shotgun (WGS) entry which is preliminary data.</text>
</comment>
<evidence type="ECO:0000313" key="1">
    <source>
        <dbReference type="EMBL" id="ESK65692.1"/>
    </source>
</evidence>
<dbReference type="Proteomes" id="UP000019050">
    <property type="component" value="Unassembled WGS sequence"/>
</dbReference>
<accession>W1Q3F2</accession>
<gene>
    <name evidence="1" type="ORF">GCWU000182_000967</name>
</gene>
<dbReference type="AlphaFoldDB" id="W1Q3F2"/>
<sequence length="72" mass="8749">MKNIIKWNLLLFFSILTCFSSYTMVQWEQDAHLRQLFLLPDSYQQFRVPSYIKEPEKRARLKQKISDAEPRI</sequence>